<comment type="similarity">
    <text evidence="7">Belongs to the binding-protein-dependent transport system permease family.</text>
</comment>
<dbReference type="InterPro" id="IPR035906">
    <property type="entry name" value="MetI-like_sf"/>
</dbReference>
<reference evidence="9 10" key="1">
    <citation type="journal article" date="2023" name="ISME J.">
        <title>Cultivation and genomic characterization of novel and ubiquitous marine nitrite-oxidizing bacteria from the Nitrospirales.</title>
        <authorList>
            <person name="Mueller A.J."/>
            <person name="Daebeler A."/>
            <person name="Herbold C.W."/>
            <person name="Kirkegaard R.H."/>
            <person name="Daims H."/>
        </authorList>
    </citation>
    <scope>NUCLEOTIDE SEQUENCE [LARGE SCALE GENOMIC DNA]</scope>
    <source>
        <strain evidence="9 10">EB</strain>
    </source>
</reference>
<keyword evidence="6 7" id="KW-0472">Membrane</keyword>
<evidence type="ECO:0000256" key="6">
    <source>
        <dbReference type="ARBA" id="ARBA00023136"/>
    </source>
</evidence>
<sequence length="275" mass="29986">MTKSLTERLLLIVGIVSAVFGSLLPFLWFVLTSLKSQIQVEAIPPTWWPDGSLEFYYSALIDHQLVDYIVNSVIVASATTIIALLIATPAAYALARIRLAGKVWVLGGLLCVAMFPQIVIAGPVWQILERIGGLNTHWGLVLPYVTLTLPLSVWILATFFKELPLELEEAARIDGCTTWQALYKVMLPLASPGIFTAAILTFIYAWNEFFFALLILTDPAKQTLPVGIALFQGEFTMPWGEIAAASVVATLPLIILVLLFQRGIISGLSSGAVKG</sequence>
<dbReference type="SUPFAM" id="SSF161098">
    <property type="entry name" value="MetI-like"/>
    <property type="match status" value="1"/>
</dbReference>
<keyword evidence="2 7" id="KW-0813">Transport</keyword>
<keyword evidence="3" id="KW-1003">Cell membrane</keyword>
<evidence type="ECO:0000256" key="5">
    <source>
        <dbReference type="ARBA" id="ARBA00022989"/>
    </source>
</evidence>
<keyword evidence="10" id="KW-1185">Reference proteome</keyword>
<keyword evidence="4 7" id="KW-0812">Transmembrane</keyword>
<dbReference type="InterPro" id="IPR000515">
    <property type="entry name" value="MetI-like"/>
</dbReference>
<feature type="transmembrane region" description="Helical" evidence="7">
    <location>
        <begin position="68"/>
        <end position="92"/>
    </location>
</feature>
<protein>
    <submittedName>
        <fullName evidence="9">Carbohydrate ABC transporter permease</fullName>
    </submittedName>
</protein>
<dbReference type="PANTHER" id="PTHR32243:SF18">
    <property type="entry name" value="INNER MEMBRANE ABC TRANSPORTER PERMEASE PROTEIN YCJP"/>
    <property type="match status" value="1"/>
</dbReference>
<dbReference type="Pfam" id="PF00528">
    <property type="entry name" value="BPD_transp_1"/>
    <property type="match status" value="1"/>
</dbReference>
<evidence type="ECO:0000313" key="9">
    <source>
        <dbReference type="EMBL" id="MDT7041026.1"/>
    </source>
</evidence>
<dbReference type="RefSeq" id="WP_313831385.1">
    <property type="nucleotide sequence ID" value="NZ_JAQOUE010000001.1"/>
</dbReference>
<feature type="transmembrane region" description="Helical" evidence="7">
    <location>
        <begin position="242"/>
        <end position="260"/>
    </location>
</feature>
<dbReference type="Gene3D" id="1.10.3720.10">
    <property type="entry name" value="MetI-like"/>
    <property type="match status" value="1"/>
</dbReference>
<evidence type="ECO:0000313" key="10">
    <source>
        <dbReference type="Proteomes" id="UP001250932"/>
    </source>
</evidence>
<evidence type="ECO:0000256" key="4">
    <source>
        <dbReference type="ARBA" id="ARBA00022692"/>
    </source>
</evidence>
<comment type="subcellular location">
    <subcellularLocation>
        <location evidence="1 7">Cell membrane</location>
        <topology evidence="1 7">Multi-pass membrane protein</topology>
    </subcellularLocation>
</comment>
<evidence type="ECO:0000256" key="7">
    <source>
        <dbReference type="RuleBase" id="RU363032"/>
    </source>
</evidence>
<dbReference type="PROSITE" id="PS50928">
    <property type="entry name" value="ABC_TM1"/>
    <property type="match status" value="1"/>
</dbReference>
<feature type="domain" description="ABC transmembrane type-1" evidence="8">
    <location>
        <begin position="69"/>
        <end position="260"/>
    </location>
</feature>
<proteinExistence type="inferred from homology"/>
<name>A0ABU3K3Q8_9BACT</name>
<feature type="transmembrane region" description="Helical" evidence="7">
    <location>
        <begin position="104"/>
        <end position="128"/>
    </location>
</feature>
<dbReference type="Proteomes" id="UP001250932">
    <property type="component" value="Unassembled WGS sequence"/>
</dbReference>
<dbReference type="InterPro" id="IPR050901">
    <property type="entry name" value="BP-dep_ABC_trans_perm"/>
</dbReference>
<feature type="transmembrane region" description="Helical" evidence="7">
    <location>
        <begin position="9"/>
        <end position="31"/>
    </location>
</feature>
<evidence type="ECO:0000256" key="1">
    <source>
        <dbReference type="ARBA" id="ARBA00004651"/>
    </source>
</evidence>
<dbReference type="EMBL" id="JAQOUE010000001">
    <property type="protein sequence ID" value="MDT7041026.1"/>
    <property type="molecule type" value="Genomic_DNA"/>
</dbReference>
<feature type="transmembrane region" description="Helical" evidence="7">
    <location>
        <begin position="181"/>
        <end position="206"/>
    </location>
</feature>
<feature type="transmembrane region" description="Helical" evidence="7">
    <location>
        <begin position="140"/>
        <end position="160"/>
    </location>
</feature>
<gene>
    <name evidence="9" type="ORF">PPG34_01610</name>
</gene>
<keyword evidence="5 7" id="KW-1133">Transmembrane helix</keyword>
<comment type="caution">
    <text evidence="9">The sequence shown here is derived from an EMBL/GenBank/DDBJ whole genome shotgun (WGS) entry which is preliminary data.</text>
</comment>
<evidence type="ECO:0000259" key="8">
    <source>
        <dbReference type="PROSITE" id="PS50928"/>
    </source>
</evidence>
<evidence type="ECO:0000256" key="3">
    <source>
        <dbReference type="ARBA" id="ARBA00022475"/>
    </source>
</evidence>
<accession>A0ABU3K3Q8</accession>
<evidence type="ECO:0000256" key="2">
    <source>
        <dbReference type="ARBA" id="ARBA00022448"/>
    </source>
</evidence>
<organism evidence="9 10">
    <name type="scientific">Candidatus Nitronereus thalassa</name>
    <dbReference type="NCBI Taxonomy" id="3020898"/>
    <lineage>
        <taxon>Bacteria</taxon>
        <taxon>Pseudomonadati</taxon>
        <taxon>Nitrospirota</taxon>
        <taxon>Nitrospiria</taxon>
        <taxon>Nitrospirales</taxon>
        <taxon>Nitrospiraceae</taxon>
        <taxon>Candidatus Nitronereus</taxon>
    </lineage>
</organism>
<dbReference type="PANTHER" id="PTHR32243">
    <property type="entry name" value="MALTOSE TRANSPORT SYSTEM PERMEASE-RELATED"/>
    <property type="match status" value="1"/>
</dbReference>
<dbReference type="CDD" id="cd06261">
    <property type="entry name" value="TM_PBP2"/>
    <property type="match status" value="1"/>
</dbReference>